<proteinExistence type="predicted"/>
<protein>
    <submittedName>
        <fullName evidence="1">Uncharacterized protein</fullName>
    </submittedName>
</protein>
<reference evidence="1" key="1">
    <citation type="submission" date="2018-05" db="EMBL/GenBank/DDBJ databases">
        <authorList>
            <person name="Lanie J.A."/>
            <person name="Ng W.-L."/>
            <person name="Kazmierczak K.M."/>
            <person name="Andrzejewski T.M."/>
            <person name="Davidsen T.M."/>
            <person name="Wayne K.J."/>
            <person name="Tettelin H."/>
            <person name="Glass J.I."/>
            <person name="Rusch D."/>
            <person name="Podicherti R."/>
            <person name="Tsui H.-C.T."/>
            <person name="Winkler M.E."/>
        </authorList>
    </citation>
    <scope>NUCLEOTIDE SEQUENCE</scope>
</reference>
<sequence length="46" mass="5240">EGVPMSNKAACDLGIEFKGLEGIKEYVKHIHELQKTFGGERHIENW</sequence>
<dbReference type="AlphaFoldDB" id="A0A382YMZ5"/>
<organism evidence="1">
    <name type="scientific">marine metagenome</name>
    <dbReference type="NCBI Taxonomy" id="408172"/>
    <lineage>
        <taxon>unclassified sequences</taxon>
        <taxon>metagenomes</taxon>
        <taxon>ecological metagenomes</taxon>
    </lineage>
</organism>
<name>A0A382YMZ5_9ZZZZ</name>
<dbReference type="EMBL" id="UINC01177124">
    <property type="protein sequence ID" value="SVD84584.1"/>
    <property type="molecule type" value="Genomic_DNA"/>
</dbReference>
<feature type="non-terminal residue" evidence="1">
    <location>
        <position position="1"/>
    </location>
</feature>
<evidence type="ECO:0000313" key="1">
    <source>
        <dbReference type="EMBL" id="SVD84584.1"/>
    </source>
</evidence>
<accession>A0A382YMZ5</accession>
<gene>
    <name evidence="1" type="ORF">METZ01_LOCUS437438</name>
</gene>